<accession>A0AAU9NA59</accession>
<proteinExistence type="predicted"/>
<comment type="caution">
    <text evidence="1">The sequence shown here is derived from an EMBL/GenBank/DDBJ whole genome shotgun (WGS) entry which is preliminary data.</text>
</comment>
<name>A0AAU9NA59_9ASTR</name>
<dbReference type="EMBL" id="CAKMRJ010004111">
    <property type="protein sequence ID" value="CAH1434956.1"/>
    <property type="molecule type" value="Genomic_DNA"/>
</dbReference>
<sequence length="73" mass="7894">MEVRVVTSHHIRSMEVLVITRLMVAIQTHHIVDSGGDADYIDWIAIFEKVLGARRGCVRGIGPKPPSAAGTSA</sequence>
<reference evidence="1 2" key="1">
    <citation type="submission" date="2022-01" db="EMBL/GenBank/DDBJ databases">
        <authorList>
            <person name="Xiong W."/>
            <person name="Schranz E."/>
        </authorList>
    </citation>
    <scope>NUCLEOTIDE SEQUENCE [LARGE SCALE GENOMIC DNA]</scope>
</reference>
<keyword evidence="2" id="KW-1185">Reference proteome</keyword>
<gene>
    <name evidence="1" type="ORF">LVIROSA_LOCUS21429</name>
</gene>
<dbReference type="AlphaFoldDB" id="A0AAU9NA59"/>
<dbReference type="Proteomes" id="UP001157418">
    <property type="component" value="Unassembled WGS sequence"/>
</dbReference>
<evidence type="ECO:0000313" key="1">
    <source>
        <dbReference type="EMBL" id="CAH1434956.1"/>
    </source>
</evidence>
<organism evidence="1 2">
    <name type="scientific">Lactuca virosa</name>
    <dbReference type="NCBI Taxonomy" id="75947"/>
    <lineage>
        <taxon>Eukaryota</taxon>
        <taxon>Viridiplantae</taxon>
        <taxon>Streptophyta</taxon>
        <taxon>Embryophyta</taxon>
        <taxon>Tracheophyta</taxon>
        <taxon>Spermatophyta</taxon>
        <taxon>Magnoliopsida</taxon>
        <taxon>eudicotyledons</taxon>
        <taxon>Gunneridae</taxon>
        <taxon>Pentapetalae</taxon>
        <taxon>asterids</taxon>
        <taxon>campanulids</taxon>
        <taxon>Asterales</taxon>
        <taxon>Asteraceae</taxon>
        <taxon>Cichorioideae</taxon>
        <taxon>Cichorieae</taxon>
        <taxon>Lactucinae</taxon>
        <taxon>Lactuca</taxon>
    </lineage>
</organism>
<evidence type="ECO:0000313" key="2">
    <source>
        <dbReference type="Proteomes" id="UP001157418"/>
    </source>
</evidence>
<protein>
    <submittedName>
        <fullName evidence="1">Uncharacterized protein</fullName>
    </submittedName>
</protein>